<evidence type="ECO:0000313" key="1">
    <source>
        <dbReference type="EMBL" id="AKF13354.1"/>
    </source>
</evidence>
<sequence length="78" mass="7924">MVSAISDLATRIGNEIRDAVKPRLLPSGGTTGQVLNKTSGTNYAVGWTSLGTGSAANIHVGTTAPASPAEGDIWIDTN</sequence>
<accession>A0A0F6YP48</accession>
<dbReference type="Proteomes" id="UP000202958">
    <property type="component" value="Segment"/>
</dbReference>
<reference evidence="1 2" key="1">
    <citation type="submission" date="2015-04" db="EMBL/GenBank/DDBJ databases">
        <authorList>
            <person name="Hodson T.S."/>
            <person name="Hyde J.R."/>
            <person name="Schouten J.T."/>
            <person name="Crockett J.T."/>
            <person name="Smith T.A."/>
            <person name="Merrill B.D."/>
            <person name="Crook M.B."/>
            <person name="Griffitts J.S."/>
            <person name="Burnett S.H."/>
            <person name="Grose J.H."/>
            <person name="Breakwell D.P."/>
        </authorList>
    </citation>
    <scope>NUCLEOTIDE SEQUENCE [LARGE SCALE GENOMIC DNA]</scope>
</reference>
<evidence type="ECO:0000313" key="2">
    <source>
        <dbReference type="Proteomes" id="UP000202958"/>
    </source>
</evidence>
<dbReference type="EMBL" id="KR052482">
    <property type="protein sequence ID" value="AKF13354.1"/>
    <property type="molecule type" value="Genomic_DNA"/>
</dbReference>
<proteinExistence type="predicted"/>
<dbReference type="KEGG" id="vg:26638819"/>
<protein>
    <recommendedName>
        <fullName evidence="3">Tail fiber protein</fullName>
    </recommendedName>
</protein>
<organism evidence="1 2">
    <name type="scientific">Sinorhizobium phage phiN3</name>
    <dbReference type="NCBI Taxonomy" id="1647405"/>
    <lineage>
        <taxon>Viruses</taxon>
        <taxon>Duplodnaviria</taxon>
        <taxon>Heunggongvirae</taxon>
        <taxon>Uroviricota</taxon>
        <taxon>Caudoviricetes</taxon>
        <taxon>Emdodecavirus</taxon>
        <taxon>Emdodecavirus N3</taxon>
    </lineage>
</organism>
<dbReference type="GeneID" id="26638819"/>
<dbReference type="RefSeq" id="YP_009212330.1">
    <property type="nucleotide sequence ID" value="NC_028945.1"/>
</dbReference>
<keyword evidence="2" id="KW-1185">Reference proteome</keyword>
<name>A0A0F6YP48_9CAUD</name>
<evidence type="ECO:0008006" key="3">
    <source>
        <dbReference type="Google" id="ProtNLM"/>
    </source>
</evidence>
<gene>
    <name evidence="1" type="ORF">PHIN3_90</name>
</gene>